<dbReference type="Pfam" id="PF04397">
    <property type="entry name" value="LytTR"/>
    <property type="match status" value="1"/>
</dbReference>
<dbReference type="AlphaFoldDB" id="A0AA92UN78"/>
<dbReference type="Gene3D" id="2.40.50.1020">
    <property type="entry name" value="LytTr DNA-binding domain"/>
    <property type="match status" value="1"/>
</dbReference>
<feature type="domain" description="HTH LytTR-type" evidence="1">
    <location>
        <begin position="41"/>
        <end position="134"/>
    </location>
</feature>
<name>A0AA92UN78_9BACT</name>
<dbReference type="SMART" id="SM00850">
    <property type="entry name" value="LytTR"/>
    <property type="match status" value="1"/>
</dbReference>
<accession>A0AA92UN78</accession>
<comment type="caution">
    <text evidence="2">The sequence shown here is derived from an EMBL/GenBank/DDBJ whole genome shotgun (WGS) entry which is preliminary data.</text>
</comment>
<dbReference type="InterPro" id="IPR007492">
    <property type="entry name" value="LytTR_DNA-bd_dom"/>
</dbReference>
<dbReference type="Proteomes" id="UP000285604">
    <property type="component" value="Unassembled WGS sequence"/>
</dbReference>
<proteinExistence type="predicted"/>
<organism evidence="2 3">
    <name type="scientific">Segatella copri</name>
    <dbReference type="NCBI Taxonomy" id="165179"/>
    <lineage>
        <taxon>Bacteria</taxon>
        <taxon>Pseudomonadati</taxon>
        <taxon>Bacteroidota</taxon>
        <taxon>Bacteroidia</taxon>
        <taxon>Bacteroidales</taxon>
        <taxon>Prevotellaceae</taxon>
        <taxon>Segatella</taxon>
    </lineage>
</organism>
<gene>
    <name evidence="2" type="ORF">DXA63_13990</name>
</gene>
<evidence type="ECO:0000259" key="1">
    <source>
        <dbReference type="SMART" id="SM00850"/>
    </source>
</evidence>
<sequence>MKSLTVDDEERTSIMEELQASIAYEQNRSSPIAFLKGKAEDECVVLKYVAWLEADGCYTKFHCMDGSTHILTANLVSTLRQLKANGWDDFLRIHKSYAVNFNHIKSKCGNTLRVGKTELTIGRTYREYFEKHIIILNKLS</sequence>
<protein>
    <submittedName>
        <fullName evidence="2">LytTR family transcriptional regulator</fullName>
    </submittedName>
</protein>
<dbReference type="GO" id="GO:0003677">
    <property type="term" value="F:DNA binding"/>
    <property type="evidence" value="ECO:0007669"/>
    <property type="project" value="InterPro"/>
</dbReference>
<dbReference type="EMBL" id="QSCI01000093">
    <property type="protein sequence ID" value="RGX90747.1"/>
    <property type="molecule type" value="Genomic_DNA"/>
</dbReference>
<evidence type="ECO:0000313" key="3">
    <source>
        <dbReference type="Proteomes" id="UP000285604"/>
    </source>
</evidence>
<evidence type="ECO:0000313" key="2">
    <source>
        <dbReference type="EMBL" id="RGX90747.1"/>
    </source>
</evidence>
<reference evidence="2 3" key="1">
    <citation type="submission" date="2018-08" db="EMBL/GenBank/DDBJ databases">
        <title>A genome reference for cultivated species of the human gut microbiota.</title>
        <authorList>
            <person name="Zou Y."/>
            <person name="Xue W."/>
            <person name="Luo G."/>
        </authorList>
    </citation>
    <scope>NUCLEOTIDE SEQUENCE [LARGE SCALE GENOMIC DNA]</scope>
    <source>
        <strain evidence="2 3">OF03-3</strain>
    </source>
</reference>